<keyword evidence="3" id="KW-1185">Reference proteome</keyword>
<feature type="coiled-coil region" evidence="1">
    <location>
        <begin position="685"/>
        <end position="796"/>
    </location>
</feature>
<feature type="coiled-coil region" evidence="1">
    <location>
        <begin position="830"/>
        <end position="871"/>
    </location>
</feature>
<protein>
    <submittedName>
        <fullName evidence="4">Hamartin</fullName>
    </submittedName>
</protein>
<feature type="region of interest" description="Disordered" evidence="2">
    <location>
        <begin position="374"/>
        <end position="422"/>
    </location>
</feature>
<keyword evidence="1" id="KW-0175">Coiled coil</keyword>
<dbReference type="WBParaSite" id="SMUV_0000738301-mRNA-1">
    <property type="protein sequence ID" value="SMUV_0000738301-mRNA-1"/>
    <property type="gene ID" value="SMUV_0000738301"/>
</dbReference>
<accession>A0A0N5ARN1</accession>
<reference evidence="4" key="1">
    <citation type="submission" date="2017-02" db="UniProtKB">
        <authorList>
            <consortium name="WormBaseParasite"/>
        </authorList>
    </citation>
    <scope>IDENTIFICATION</scope>
</reference>
<feature type="compositionally biased region" description="Basic and acidic residues" evidence="2">
    <location>
        <begin position="381"/>
        <end position="400"/>
    </location>
</feature>
<dbReference type="AlphaFoldDB" id="A0A0N5ARN1"/>
<feature type="region of interest" description="Disordered" evidence="2">
    <location>
        <begin position="968"/>
        <end position="994"/>
    </location>
</feature>
<evidence type="ECO:0000256" key="1">
    <source>
        <dbReference type="SAM" id="Coils"/>
    </source>
</evidence>
<feature type="compositionally biased region" description="Polar residues" evidence="2">
    <location>
        <begin position="257"/>
        <end position="272"/>
    </location>
</feature>
<dbReference type="GO" id="GO:0051726">
    <property type="term" value="P:regulation of cell cycle"/>
    <property type="evidence" value="ECO:0007669"/>
    <property type="project" value="TreeGrafter"/>
</dbReference>
<evidence type="ECO:0000313" key="4">
    <source>
        <dbReference type="WBParaSite" id="SMUV_0000738301-mRNA-1"/>
    </source>
</evidence>
<evidence type="ECO:0000256" key="2">
    <source>
        <dbReference type="SAM" id="MobiDB-lite"/>
    </source>
</evidence>
<organism evidence="3 4">
    <name type="scientific">Syphacia muris</name>
    <dbReference type="NCBI Taxonomy" id="451379"/>
    <lineage>
        <taxon>Eukaryota</taxon>
        <taxon>Metazoa</taxon>
        <taxon>Ecdysozoa</taxon>
        <taxon>Nematoda</taxon>
        <taxon>Chromadorea</taxon>
        <taxon>Rhabditida</taxon>
        <taxon>Spirurina</taxon>
        <taxon>Oxyuridomorpha</taxon>
        <taxon>Oxyuroidea</taxon>
        <taxon>Oxyuridae</taxon>
        <taxon>Syphacia</taxon>
    </lineage>
</organism>
<dbReference type="GO" id="GO:0033596">
    <property type="term" value="C:TSC1-TSC2 complex"/>
    <property type="evidence" value="ECO:0007669"/>
    <property type="project" value="TreeGrafter"/>
</dbReference>
<dbReference type="Pfam" id="PF04388">
    <property type="entry name" value="Hamartin"/>
    <property type="match status" value="1"/>
</dbReference>
<dbReference type="PANTHER" id="PTHR15154">
    <property type="entry name" value="HAMARTIN"/>
    <property type="match status" value="1"/>
</dbReference>
<dbReference type="PANTHER" id="PTHR15154:SF2">
    <property type="entry name" value="HAMARTIN"/>
    <property type="match status" value="1"/>
</dbReference>
<feature type="compositionally biased region" description="Polar residues" evidence="2">
    <location>
        <begin position="401"/>
        <end position="422"/>
    </location>
</feature>
<dbReference type="Proteomes" id="UP000046393">
    <property type="component" value="Unplaced"/>
</dbReference>
<dbReference type="GO" id="GO:0032007">
    <property type="term" value="P:negative regulation of TOR signaling"/>
    <property type="evidence" value="ECO:0007669"/>
    <property type="project" value="TreeGrafter"/>
</dbReference>
<feature type="region of interest" description="Disordered" evidence="2">
    <location>
        <begin position="257"/>
        <end position="283"/>
    </location>
</feature>
<proteinExistence type="predicted"/>
<dbReference type="STRING" id="451379.A0A0N5ARN1"/>
<sequence>MNVRTHAEIVKLIRYSESLNSKVSEDSREALRSLIDQGEAIGHLVQYYSSTQSFRALDLLCRIKEPHDTVCDFFIRHMMDIPYDMLFLNKHMKDGSRFNTLQELCNRMQDCFGKNPLATIILLGQIVQKAPSWLTKLCEHPLFVHLLKLLNELSRSRWSQREAHDFSADCRHVMVRPVNEDTLNVLSATSQTHSESSTVHINFQFDPKVSNSHSSSNYQWSDPRWGESWSPSINLGIETPPGTRTATPVTQKVNIRPTNTIVPGNSGSLNSFEESEETRKHKRGSFSQKFVDLVRGRKSGGIGSHSKDSIRSSLIEKFEATKEEMDDIIVIDAIVDDKSQTSLNSHVEEAVDAVEANSSPVSLTSDEEKKAFEDTSFLRGKKIDPHQAGKGEGNLKDSSVRSRSVSTIQDTSATPGCDRSSSVLNANLGTRVFQDNGAVEDVDDTNSKENLADSHSNRFSVTSFFRTVNRQRFISECPPKSVQAGGSISDGCYHRKTEEALNHRSNSCPDLLAEKSQRSNQYVLIVDEAKKTAASMTLSVSTIAGLIEKEFPYLRFLRTLPFSNIDEDALDSDLKVELERTRELYMKASLEHHMTLKRMYLADRLPAKIYDDMSNLIQGLPLEKQREILISRLALVNQHLMYERSGRLLHAERNRRLFGRIKQQKLCDVQILTLQKELHSVLSEREQLVNALSGLRKEAKLALRERQESESRYCDKLRVLNSEIEKYKNKQDFLKRNIERLVEENEKLLKETSKLQRRCEDEEVTRKLIEVKLATLEALQLELHKAHEANQSLRDKLALSEIKGKKQSTAINPMLSISGERDERVFVVQLEKLKKDLLVEQNANDLLKQQKAEIEEQCKAKKEKCADLKALLERSALVHKQQSDAAQHKYLSLLSVCQKQQAHILELCAYIEQLANKRTSSADSNTVPIPRGNVPEEILSFNSIVELENTLFFADAFSPADVSNTSNLFEFSPNPLEDSTEKESRCQSQATEQS</sequence>
<dbReference type="InterPro" id="IPR007483">
    <property type="entry name" value="Hamartin"/>
</dbReference>
<evidence type="ECO:0000313" key="3">
    <source>
        <dbReference type="Proteomes" id="UP000046393"/>
    </source>
</evidence>
<name>A0A0N5ARN1_9BILA</name>